<dbReference type="InterPro" id="IPR008274">
    <property type="entry name" value="AldOxase/xan_DH_MoCoBD1"/>
</dbReference>
<evidence type="ECO:0000313" key="2">
    <source>
        <dbReference type="EMBL" id="GFG51688.1"/>
    </source>
</evidence>
<organism evidence="3 4">
    <name type="scientific">Mycolicibacterium agri</name>
    <name type="common">Mycobacterium agri</name>
    <dbReference type="NCBI Taxonomy" id="36811"/>
    <lineage>
        <taxon>Bacteria</taxon>
        <taxon>Bacillati</taxon>
        <taxon>Actinomycetota</taxon>
        <taxon>Actinomycetes</taxon>
        <taxon>Mycobacteriales</taxon>
        <taxon>Mycobacteriaceae</taxon>
        <taxon>Mycolicibacterium</taxon>
    </lineage>
</organism>
<reference evidence="3 4" key="1">
    <citation type="submission" date="2017-10" db="EMBL/GenBank/DDBJ databases">
        <title>The new phylogeny of genus Mycobacterium.</title>
        <authorList>
            <person name="Tortoli E."/>
            <person name="Trovato A."/>
            <person name="Cirillo D.M."/>
        </authorList>
    </citation>
    <scope>NUCLEOTIDE SEQUENCE [LARGE SCALE GENOMIC DNA]</scope>
    <source>
        <strain evidence="3 4">CCUG37673</strain>
    </source>
</reference>
<dbReference type="PANTHER" id="PTHR47495:SF1">
    <property type="entry name" value="BLL3820 PROTEIN"/>
    <property type="match status" value="1"/>
</dbReference>
<dbReference type="InterPro" id="IPR046867">
    <property type="entry name" value="AldOxase/xan_DH_MoCoBD2"/>
</dbReference>
<evidence type="ECO:0000313" key="5">
    <source>
        <dbReference type="Proteomes" id="UP000465302"/>
    </source>
</evidence>
<dbReference type="InterPro" id="IPR037165">
    <property type="entry name" value="AldOxase/xan_DH_Mopterin-bd_sf"/>
</dbReference>
<dbReference type="Gene3D" id="3.30.365.10">
    <property type="entry name" value="Aldehyde oxidase/xanthine dehydrogenase, molybdopterin binding domain"/>
    <property type="match status" value="4"/>
</dbReference>
<dbReference type="AlphaFoldDB" id="A0A2A7N5F3"/>
<keyword evidence="4" id="KW-1185">Reference proteome</keyword>
<dbReference type="Proteomes" id="UP000220914">
    <property type="component" value="Unassembled WGS sequence"/>
</dbReference>
<dbReference type="Pfam" id="PF20256">
    <property type="entry name" value="MoCoBD_2"/>
    <property type="match status" value="2"/>
</dbReference>
<proteinExistence type="predicted"/>
<dbReference type="EMBL" id="BLKS01000001">
    <property type="protein sequence ID" value="GFG51688.1"/>
    <property type="molecule type" value="Genomic_DNA"/>
</dbReference>
<dbReference type="Pfam" id="PF02738">
    <property type="entry name" value="MoCoBD_1"/>
    <property type="match status" value="1"/>
</dbReference>
<dbReference type="SUPFAM" id="SSF56003">
    <property type="entry name" value="Molybdenum cofactor-binding domain"/>
    <property type="match status" value="2"/>
</dbReference>
<protein>
    <submittedName>
        <fullName evidence="2">Oxidoreductase</fullName>
    </submittedName>
</protein>
<dbReference type="GO" id="GO:0016491">
    <property type="term" value="F:oxidoreductase activity"/>
    <property type="evidence" value="ECO:0007669"/>
    <property type="project" value="InterPro"/>
</dbReference>
<reference evidence="2" key="3">
    <citation type="submission" date="2020-02" db="EMBL/GenBank/DDBJ databases">
        <authorList>
            <person name="Matsumoto Y."/>
            <person name="Motooka D."/>
            <person name="Nakamura S."/>
        </authorList>
    </citation>
    <scope>NUCLEOTIDE SEQUENCE</scope>
    <source>
        <strain evidence="2">JCM 6377</strain>
    </source>
</reference>
<dbReference type="SMART" id="SM01008">
    <property type="entry name" value="Ald_Xan_dh_C"/>
    <property type="match status" value="1"/>
</dbReference>
<dbReference type="RefSeq" id="WP_097940019.1">
    <property type="nucleotide sequence ID" value="NZ_BLKS01000001.1"/>
</dbReference>
<dbReference type="InterPro" id="IPR012368">
    <property type="entry name" value="OxRdtase_Mopterin-bd_su_IorB"/>
</dbReference>
<name>A0A2A7N5F3_MYCAG</name>
<dbReference type="EMBL" id="PDCP01000015">
    <property type="protein sequence ID" value="PEG39312.1"/>
    <property type="molecule type" value="Genomic_DNA"/>
</dbReference>
<dbReference type="Proteomes" id="UP000465302">
    <property type="component" value="Unassembled WGS sequence"/>
</dbReference>
<gene>
    <name evidence="3" type="ORF">CQY20_10485</name>
    <name evidence="2" type="ORF">MAGR_31290</name>
</gene>
<dbReference type="InterPro" id="IPR000674">
    <property type="entry name" value="Ald_Oxase/Xan_DH_a/b"/>
</dbReference>
<dbReference type="InterPro" id="IPR052516">
    <property type="entry name" value="N-heterocyclic_Hydroxylase"/>
</dbReference>
<evidence type="ECO:0000313" key="3">
    <source>
        <dbReference type="EMBL" id="PEG39312.1"/>
    </source>
</evidence>
<dbReference type="PIRSF" id="PIRSF036389">
    <property type="entry name" value="IOR_B"/>
    <property type="match status" value="1"/>
</dbReference>
<reference evidence="2 5" key="2">
    <citation type="journal article" date="2019" name="Emerg. Microbes Infect.">
        <title>Comprehensive subspecies identification of 175 nontuberculous mycobacteria species based on 7547 genomic profiles.</title>
        <authorList>
            <person name="Matsumoto Y."/>
            <person name="Kinjo T."/>
            <person name="Motooka D."/>
            <person name="Nabeya D."/>
            <person name="Jung N."/>
            <person name="Uechi K."/>
            <person name="Horii T."/>
            <person name="Iida T."/>
            <person name="Fujita J."/>
            <person name="Nakamura S."/>
        </authorList>
    </citation>
    <scope>NUCLEOTIDE SEQUENCE [LARGE SCALE GENOMIC DNA]</scope>
    <source>
        <strain evidence="2 5">JCM 6377</strain>
    </source>
</reference>
<dbReference type="Gene3D" id="3.90.1170.50">
    <property type="entry name" value="Aldehyde oxidase/xanthine dehydrogenase, a/b hammerhead"/>
    <property type="match status" value="1"/>
</dbReference>
<dbReference type="OrthoDB" id="9767994at2"/>
<comment type="caution">
    <text evidence="3">The sequence shown here is derived from an EMBL/GenBank/DDBJ whole genome shotgun (WGS) entry which is preliminary data.</text>
</comment>
<dbReference type="PANTHER" id="PTHR47495">
    <property type="entry name" value="ALDEHYDE DEHYDROGENASE"/>
    <property type="match status" value="1"/>
</dbReference>
<accession>A0A2A7N5F3</accession>
<evidence type="ECO:0000259" key="1">
    <source>
        <dbReference type="SMART" id="SM01008"/>
    </source>
</evidence>
<evidence type="ECO:0000313" key="4">
    <source>
        <dbReference type="Proteomes" id="UP000220914"/>
    </source>
</evidence>
<feature type="domain" description="Aldehyde oxidase/xanthine dehydrogenase a/b hammerhead" evidence="1">
    <location>
        <begin position="178"/>
        <end position="258"/>
    </location>
</feature>
<sequence length="706" mass="75630">MTADVNTDALPPTLAANPRLGDWLSIRTDGAVHVRSGKVELGQGVLTALAQMAAEELDVDVRRIEMVSAATGVSPDEGLTAGSLSIQHSGAALRMVCAEARDLYLSIAADKFAVPKEDLDVDDGEIHGPDGSVTSYWELADETVLDRPASGSATPKKDSDYRVVGTDVARIDLPDKLTGRPRYVHDLHLDGMLYGRVVRPPARAATLSSVDTAPTLAQPGVVDVVCEGDFLAVIADREEVALRAADRLRADAEWEQRASLPDDDDLPTFLTSAPADTTVLAEGSRPSAPPQRTLSATYHRPFLAHGSIAPSCAIALAIDDELRIWSHSQGMHILRREIARELGMRPEQLVVRHVEGAGCYGHNGADDAAMDAALLARAVPGQPVQVVWSRADELAWAPLGSAGVVRVSAETGDDGRVLSWRHEIFSGSFISRPGMIGPPAFLGTSHRERTAIHSTAEPPLELGGGTRRNAVPGYDFPHREVVNHLIPEMPLRTSALRSLGAHLNVFAIESFMDELAAQAGVDPIEFRLAQLSDPRGRRVLETVARESDWRRSPASDSVGRGVGYARYKNASAYCAVVAEVEAVDQVRVRSLTIAVDAGLVINPDGAVNQIEGGAIQTTSWTLKERVRFDRHNVTSDNWETYPILRFSEVPAVDVKLMPTDGNPPLGVGECAQGPVTAAIANAVAAALGVRVRTLPLTRDQIVAAMT</sequence>